<dbReference type="InterPro" id="IPR011041">
    <property type="entry name" value="Quinoprot_gluc/sorb_DH_b-prop"/>
</dbReference>
<evidence type="ECO:0000259" key="1">
    <source>
        <dbReference type="Pfam" id="PF07995"/>
    </source>
</evidence>
<dbReference type="Proteomes" id="UP000679725">
    <property type="component" value="Unassembled WGS sequence"/>
</dbReference>
<dbReference type="RefSeq" id="WP_215234687.1">
    <property type="nucleotide sequence ID" value="NZ_CAJRAU010000004.1"/>
</dbReference>
<organism evidence="2 3">
    <name type="scientific">Dyadobacter linearis</name>
    <dbReference type="NCBI Taxonomy" id="2823330"/>
    <lineage>
        <taxon>Bacteria</taxon>
        <taxon>Pseudomonadati</taxon>
        <taxon>Bacteroidota</taxon>
        <taxon>Cytophagia</taxon>
        <taxon>Cytophagales</taxon>
        <taxon>Spirosomataceae</taxon>
        <taxon>Dyadobacter</taxon>
    </lineage>
</organism>
<reference evidence="2 3" key="1">
    <citation type="submission" date="2021-04" db="EMBL/GenBank/DDBJ databases">
        <authorList>
            <person name="Rodrigo-Torres L."/>
            <person name="Arahal R. D."/>
            <person name="Lucena T."/>
        </authorList>
    </citation>
    <scope>NUCLEOTIDE SEQUENCE [LARGE SCALE GENOMIC DNA]</scope>
    <source>
        <strain evidence="2 3">CECT 9623</strain>
    </source>
</reference>
<dbReference type="SUPFAM" id="SSF50952">
    <property type="entry name" value="Soluble quinoprotein glucose dehydrogenase"/>
    <property type="match status" value="1"/>
</dbReference>
<dbReference type="PANTHER" id="PTHR19328">
    <property type="entry name" value="HEDGEHOG-INTERACTING PROTEIN"/>
    <property type="match status" value="1"/>
</dbReference>
<evidence type="ECO:0000313" key="2">
    <source>
        <dbReference type="EMBL" id="CAG5071263.1"/>
    </source>
</evidence>
<evidence type="ECO:0000313" key="3">
    <source>
        <dbReference type="Proteomes" id="UP000679725"/>
    </source>
</evidence>
<keyword evidence="3" id="KW-1185">Reference proteome</keyword>
<dbReference type="Pfam" id="PF07995">
    <property type="entry name" value="GSDH"/>
    <property type="match status" value="1"/>
</dbReference>
<protein>
    <recommendedName>
        <fullName evidence="1">Glucose/Sorbosone dehydrogenase domain-containing protein</fullName>
    </recommendedName>
</protein>
<gene>
    <name evidence="2" type="ORF">DYBT9623_03379</name>
</gene>
<accession>A0ABM8UT01</accession>
<dbReference type="PANTHER" id="PTHR19328:SF75">
    <property type="entry name" value="ALDOSE SUGAR DEHYDROGENASE YLII"/>
    <property type="match status" value="1"/>
</dbReference>
<name>A0ABM8UT01_9BACT</name>
<dbReference type="EMBL" id="CAJRAU010000004">
    <property type="protein sequence ID" value="CAG5071263.1"/>
    <property type="molecule type" value="Genomic_DNA"/>
</dbReference>
<dbReference type="InterPro" id="IPR011042">
    <property type="entry name" value="6-blade_b-propeller_TolB-like"/>
</dbReference>
<sequence length="392" mass="42491">MKLHLAYGFSLAILILACSSKDTDISEVPEIPVDGITSAEAFPSLKFDSPVELVQAPGDSSRFYVIEQEGTIRTFPNTSNVPSAPVFLDITSKVTSGGERGLLGLAFHPDYKTNGLVFVNYTTGNPLKTVIARYKANPASHQADPASEVILFSFNQPYSNHNGGSMQFGKDGLLYIATGDGGSGGDPQNYAQNLQSYLGKILRVDVNATTKGNYGIPADNPFVSNAQNALPEIYAYGLRNPWRISFDMENTRLFAGDVGQNEREEIDIIVKGGNYGWRLKEGTDCFNPASNCAGENLIEPIHDYVQGNGDRSVTGGYVYRGKAIASLAGKYIYGDYVSGKIWALEMEGDTKKGNTLILENQGSISSFGQDLNGEVYFLNYSDGKVMKLVNAK</sequence>
<feature type="domain" description="Glucose/Sorbosone dehydrogenase" evidence="1">
    <location>
        <begin position="48"/>
        <end position="386"/>
    </location>
</feature>
<dbReference type="PROSITE" id="PS51257">
    <property type="entry name" value="PROKAR_LIPOPROTEIN"/>
    <property type="match status" value="1"/>
</dbReference>
<dbReference type="Gene3D" id="2.120.10.30">
    <property type="entry name" value="TolB, C-terminal domain"/>
    <property type="match status" value="1"/>
</dbReference>
<comment type="caution">
    <text evidence="2">The sequence shown here is derived from an EMBL/GenBank/DDBJ whole genome shotgun (WGS) entry which is preliminary data.</text>
</comment>
<proteinExistence type="predicted"/>
<dbReference type="InterPro" id="IPR012938">
    <property type="entry name" value="Glc/Sorbosone_DH"/>
</dbReference>